<gene>
    <name evidence="2" type="ORF">GKD68_25600</name>
</gene>
<comment type="caution">
    <text evidence="2">The sequence shown here is derived from an EMBL/GenBank/DDBJ whole genome shotgun (WGS) entry which is preliminary data.</text>
</comment>
<dbReference type="AlphaFoldDB" id="A0A7K0I5X1"/>
<protein>
    <submittedName>
        <fullName evidence="2">T9SS type A sorting domain-containing protein</fullName>
    </submittedName>
</protein>
<evidence type="ECO:0000313" key="2">
    <source>
        <dbReference type="EMBL" id="MRZ58038.1"/>
    </source>
</evidence>
<feature type="non-terminal residue" evidence="2">
    <location>
        <position position="1"/>
    </location>
</feature>
<feature type="domain" description="Secretion system C-terminal sorting" evidence="1">
    <location>
        <begin position="15"/>
        <end position="66"/>
    </location>
</feature>
<proteinExistence type="predicted"/>
<organism evidence="2 3">
    <name type="scientific">Parabacteroides distasonis</name>
    <dbReference type="NCBI Taxonomy" id="823"/>
    <lineage>
        <taxon>Bacteria</taxon>
        <taxon>Pseudomonadati</taxon>
        <taxon>Bacteroidota</taxon>
        <taxon>Bacteroidia</taxon>
        <taxon>Bacteroidales</taxon>
        <taxon>Tannerellaceae</taxon>
        <taxon>Parabacteroides</taxon>
    </lineage>
</organism>
<dbReference type="RefSeq" id="WP_154398850.1">
    <property type="nucleotide sequence ID" value="NZ_WKNE01000326.1"/>
</dbReference>
<accession>A0A7K0I5X1</accession>
<name>A0A7K0I5X1_PARDI</name>
<dbReference type="EMBL" id="WKNE01000326">
    <property type="protein sequence ID" value="MRZ58038.1"/>
    <property type="molecule type" value="Genomic_DNA"/>
</dbReference>
<sequence length="68" mass="7396">YVDGTAYVTSPVAILEVALYDMNGRLLKKQPGSNNSTVTLSYSGYPAGIYVMEVQTVEGRSSHKLVKK</sequence>
<dbReference type="NCBIfam" id="TIGR04183">
    <property type="entry name" value="Por_Secre_tail"/>
    <property type="match status" value="1"/>
</dbReference>
<dbReference type="Pfam" id="PF18962">
    <property type="entry name" value="Por_Secre_tail"/>
    <property type="match status" value="1"/>
</dbReference>
<dbReference type="InterPro" id="IPR026444">
    <property type="entry name" value="Secre_tail"/>
</dbReference>
<reference evidence="2 3" key="1">
    <citation type="journal article" date="2019" name="Nat. Med.">
        <title>A library of human gut bacterial isolates paired with longitudinal multiomics data enables mechanistic microbiome research.</title>
        <authorList>
            <person name="Poyet M."/>
            <person name="Groussin M."/>
            <person name="Gibbons S.M."/>
            <person name="Avila-Pacheco J."/>
            <person name="Jiang X."/>
            <person name="Kearney S.M."/>
            <person name="Perrotta A.R."/>
            <person name="Berdy B."/>
            <person name="Zhao S."/>
            <person name="Lieberman T.D."/>
            <person name="Swanson P.K."/>
            <person name="Smith M."/>
            <person name="Roesemann S."/>
            <person name="Alexander J.E."/>
            <person name="Rich S.A."/>
            <person name="Livny J."/>
            <person name="Vlamakis H."/>
            <person name="Clish C."/>
            <person name="Bullock K."/>
            <person name="Deik A."/>
            <person name="Scott J."/>
            <person name="Pierce K.A."/>
            <person name="Xavier R.J."/>
            <person name="Alm E.J."/>
        </authorList>
    </citation>
    <scope>NUCLEOTIDE SEQUENCE [LARGE SCALE GENOMIC DNA]</scope>
    <source>
        <strain evidence="2 3">BIOML-A2</strain>
    </source>
</reference>
<evidence type="ECO:0000259" key="1">
    <source>
        <dbReference type="Pfam" id="PF18962"/>
    </source>
</evidence>
<dbReference type="Proteomes" id="UP000432516">
    <property type="component" value="Unassembled WGS sequence"/>
</dbReference>
<evidence type="ECO:0000313" key="3">
    <source>
        <dbReference type="Proteomes" id="UP000432516"/>
    </source>
</evidence>